<dbReference type="EMBL" id="BAAAPW010000001">
    <property type="protein sequence ID" value="GAA2023356.1"/>
    <property type="molecule type" value="Genomic_DNA"/>
</dbReference>
<name>A0ABN2TX16_9MICO</name>
<gene>
    <name evidence="1" type="ORF">GCM10009819_02600</name>
</gene>
<reference evidence="1 2" key="1">
    <citation type="journal article" date="2019" name="Int. J. Syst. Evol. Microbiol.">
        <title>The Global Catalogue of Microorganisms (GCM) 10K type strain sequencing project: providing services to taxonomists for standard genome sequencing and annotation.</title>
        <authorList>
            <consortium name="The Broad Institute Genomics Platform"/>
            <consortium name="The Broad Institute Genome Sequencing Center for Infectious Disease"/>
            <person name="Wu L."/>
            <person name="Ma J."/>
        </authorList>
    </citation>
    <scope>NUCLEOTIDE SEQUENCE [LARGE SCALE GENOMIC DNA]</scope>
    <source>
        <strain evidence="1 2">JCM 15672</strain>
    </source>
</reference>
<proteinExistence type="predicted"/>
<organism evidence="1 2">
    <name type="scientific">Agromyces tropicus</name>
    <dbReference type="NCBI Taxonomy" id="555371"/>
    <lineage>
        <taxon>Bacteria</taxon>
        <taxon>Bacillati</taxon>
        <taxon>Actinomycetota</taxon>
        <taxon>Actinomycetes</taxon>
        <taxon>Micrococcales</taxon>
        <taxon>Microbacteriaceae</taxon>
        <taxon>Agromyces</taxon>
    </lineage>
</organism>
<dbReference type="Proteomes" id="UP001501196">
    <property type="component" value="Unassembled WGS sequence"/>
</dbReference>
<evidence type="ECO:0000313" key="2">
    <source>
        <dbReference type="Proteomes" id="UP001501196"/>
    </source>
</evidence>
<comment type="caution">
    <text evidence="1">The sequence shown here is derived from an EMBL/GenBank/DDBJ whole genome shotgun (WGS) entry which is preliminary data.</text>
</comment>
<protein>
    <recommendedName>
        <fullName evidence="3">DUF2203 family protein</fullName>
    </recommendedName>
</protein>
<sequence length="138" mass="15108">MTGPRSSTKVTTVSGIQAVVTVRRSRSSVEIVAEAVRSDATEAFDRAYEAELSAYAARVEQSGMRTAGIPPQCGADRHLSEIEILPPEELRGIGRLVRWSGGTGSEWTVRWFWGDCHPKAGWTFEVCTKGRSDLLTLP</sequence>
<accession>A0ABN2TX16</accession>
<evidence type="ECO:0000313" key="1">
    <source>
        <dbReference type="EMBL" id="GAA2023356.1"/>
    </source>
</evidence>
<evidence type="ECO:0008006" key="3">
    <source>
        <dbReference type="Google" id="ProtNLM"/>
    </source>
</evidence>
<keyword evidence="2" id="KW-1185">Reference proteome</keyword>